<dbReference type="Proteomes" id="UP000325372">
    <property type="component" value="Unassembled WGS sequence"/>
</dbReference>
<dbReference type="EMBL" id="VYXP01000002">
    <property type="protein sequence ID" value="KAA9133167.1"/>
    <property type="molecule type" value="Genomic_DNA"/>
</dbReference>
<reference evidence="5 6" key="1">
    <citation type="submission" date="2019-09" db="EMBL/GenBank/DDBJ databases">
        <title>Wenzhouxiangella sp. Genome sequencing and assembly.</title>
        <authorList>
            <person name="Zhang R."/>
        </authorList>
    </citation>
    <scope>NUCLEOTIDE SEQUENCE [LARGE SCALE GENOMIC DNA]</scope>
    <source>
        <strain evidence="5 6">W260</strain>
    </source>
</reference>
<keyword evidence="2" id="KW-0238">DNA-binding</keyword>
<evidence type="ECO:0000256" key="2">
    <source>
        <dbReference type="ARBA" id="ARBA00023125"/>
    </source>
</evidence>
<keyword evidence="1" id="KW-0805">Transcription regulation</keyword>
<sequence>MAAETITRGKLASMTDVNPETIRYYETQGLMPAPPRSGGGHRLYGQSHVKRLSFIRRCRELGFNLDEIRGLLELVDGGAYTCSEVLDQTRDHIADIRSKIRDLRRMERSLLDMASQCSGKDVPDCPIVEKLWNA</sequence>
<protein>
    <submittedName>
        <fullName evidence="5">Helix-turn-helix domain-containing protein</fullName>
    </submittedName>
</protein>
<dbReference type="Pfam" id="PF00376">
    <property type="entry name" value="MerR"/>
    <property type="match status" value="1"/>
</dbReference>
<dbReference type="PANTHER" id="PTHR30204">
    <property type="entry name" value="REDOX-CYCLING DRUG-SENSING TRANSCRIPTIONAL ACTIVATOR SOXR"/>
    <property type="match status" value="1"/>
</dbReference>
<dbReference type="SUPFAM" id="SSF46955">
    <property type="entry name" value="Putative DNA-binding domain"/>
    <property type="match status" value="1"/>
</dbReference>
<dbReference type="AlphaFoldDB" id="A0A5N0TGB5"/>
<dbReference type="PRINTS" id="PR00040">
    <property type="entry name" value="HTHMERR"/>
</dbReference>
<dbReference type="RefSeq" id="WP_150862728.1">
    <property type="nucleotide sequence ID" value="NZ_VYXP01000002.1"/>
</dbReference>
<evidence type="ECO:0000259" key="4">
    <source>
        <dbReference type="PROSITE" id="PS50937"/>
    </source>
</evidence>
<dbReference type="Gene3D" id="1.10.1660.10">
    <property type="match status" value="1"/>
</dbReference>
<dbReference type="PROSITE" id="PS50937">
    <property type="entry name" value="HTH_MERR_2"/>
    <property type="match status" value="1"/>
</dbReference>
<evidence type="ECO:0000256" key="1">
    <source>
        <dbReference type="ARBA" id="ARBA00023015"/>
    </source>
</evidence>
<accession>A0A5N0TGB5</accession>
<dbReference type="PROSITE" id="PS00552">
    <property type="entry name" value="HTH_MERR_1"/>
    <property type="match status" value="1"/>
</dbReference>
<dbReference type="SMART" id="SM00422">
    <property type="entry name" value="HTH_MERR"/>
    <property type="match status" value="1"/>
</dbReference>
<feature type="domain" description="HTH merR-type" evidence="4">
    <location>
        <begin position="5"/>
        <end position="74"/>
    </location>
</feature>
<keyword evidence="3" id="KW-0804">Transcription</keyword>
<organism evidence="5 6">
    <name type="scientific">Marinihelvus fidelis</name>
    <dbReference type="NCBI Taxonomy" id="2613842"/>
    <lineage>
        <taxon>Bacteria</taxon>
        <taxon>Pseudomonadati</taxon>
        <taxon>Pseudomonadota</taxon>
        <taxon>Gammaproteobacteria</taxon>
        <taxon>Chromatiales</taxon>
        <taxon>Wenzhouxiangellaceae</taxon>
        <taxon>Marinihelvus</taxon>
    </lineage>
</organism>
<dbReference type="Pfam" id="PF09278">
    <property type="entry name" value="MerR-DNA-bind"/>
    <property type="match status" value="1"/>
</dbReference>
<dbReference type="PANTHER" id="PTHR30204:SF92">
    <property type="entry name" value="HTH-TYPE TRANSCRIPTIONAL REGULATOR ZNTR"/>
    <property type="match status" value="1"/>
</dbReference>
<proteinExistence type="predicted"/>
<evidence type="ECO:0000313" key="6">
    <source>
        <dbReference type="Proteomes" id="UP000325372"/>
    </source>
</evidence>
<dbReference type="InterPro" id="IPR009061">
    <property type="entry name" value="DNA-bd_dom_put_sf"/>
</dbReference>
<dbReference type="InterPro" id="IPR047057">
    <property type="entry name" value="MerR_fam"/>
</dbReference>
<evidence type="ECO:0000256" key="3">
    <source>
        <dbReference type="ARBA" id="ARBA00023163"/>
    </source>
</evidence>
<dbReference type="GO" id="GO:0003677">
    <property type="term" value="F:DNA binding"/>
    <property type="evidence" value="ECO:0007669"/>
    <property type="project" value="UniProtKB-KW"/>
</dbReference>
<comment type="caution">
    <text evidence="5">The sequence shown here is derived from an EMBL/GenBank/DDBJ whole genome shotgun (WGS) entry which is preliminary data.</text>
</comment>
<dbReference type="CDD" id="cd04785">
    <property type="entry name" value="HTH_CadR-PbrR-like"/>
    <property type="match status" value="1"/>
</dbReference>
<dbReference type="GO" id="GO:0003700">
    <property type="term" value="F:DNA-binding transcription factor activity"/>
    <property type="evidence" value="ECO:0007669"/>
    <property type="project" value="InterPro"/>
</dbReference>
<dbReference type="InterPro" id="IPR015358">
    <property type="entry name" value="Tscrpt_reg_MerR_DNA-bd"/>
</dbReference>
<keyword evidence="6" id="KW-1185">Reference proteome</keyword>
<dbReference type="InterPro" id="IPR000551">
    <property type="entry name" value="MerR-type_HTH_dom"/>
</dbReference>
<name>A0A5N0TGB5_9GAMM</name>
<gene>
    <name evidence="5" type="ORF">F3N42_02055</name>
</gene>
<evidence type="ECO:0000313" key="5">
    <source>
        <dbReference type="EMBL" id="KAA9133167.1"/>
    </source>
</evidence>